<feature type="transmembrane region" description="Helical" evidence="14">
    <location>
        <begin position="146"/>
        <end position="171"/>
    </location>
</feature>
<dbReference type="OrthoDB" id="292747at2759"/>
<dbReference type="FunCoup" id="F4RKM5">
    <property type="interactions" value="248"/>
</dbReference>
<dbReference type="InParanoid" id="F4RKM5"/>
<protein>
    <recommendedName>
        <fullName evidence="4 14">Dolichyl-phosphate-mannose--protein mannosyltransferase</fullName>
        <ecNumber evidence="4 14">2.4.1.109</ecNumber>
    </recommendedName>
</protein>
<comment type="similarity">
    <text evidence="3 14">Belongs to the glycosyltransferase 39 family.</text>
</comment>
<dbReference type="SUPFAM" id="SSF82109">
    <property type="entry name" value="MIR domain"/>
    <property type="match status" value="1"/>
</dbReference>
<feature type="transmembrane region" description="Helical" evidence="14">
    <location>
        <begin position="627"/>
        <end position="647"/>
    </location>
</feature>
<proteinExistence type="inferred from homology"/>
<keyword evidence="9 14" id="KW-0256">Endoplasmic reticulum</keyword>
<keyword evidence="17" id="KW-1185">Reference proteome</keyword>
<evidence type="ECO:0000256" key="9">
    <source>
        <dbReference type="ARBA" id="ARBA00022824"/>
    </source>
</evidence>
<feature type="transmembrane region" description="Helical" evidence="14">
    <location>
        <begin position="659"/>
        <end position="675"/>
    </location>
</feature>
<evidence type="ECO:0000313" key="17">
    <source>
        <dbReference type="Proteomes" id="UP000001072"/>
    </source>
</evidence>
<evidence type="ECO:0000256" key="10">
    <source>
        <dbReference type="ARBA" id="ARBA00022989"/>
    </source>
</evidence>
<dbReference type="eggNOG" id="KOG3359">
    <property type="taxonomic scope" value="Eukaryota"/>
</dbReference>
<comment type="pathway">
    <text evidence="2 14">Protein modification; protein glycosylation.</text>
</comment>
<dbReference type="Proteomes" id="UP000001072">
    <property type="component" value="Unassembled WGS sequence"/>
</dbReference>
<dbReference type="RefSeq" id="XP_007409560.1">
    <property type="nucleotide sequence ID" value="XM_007409498.1"/>
</dbReference>
<comment type="function">
    <text evidence="14">Transfers mannose from Dol-P-mannose to Ser or Thr residues on proteins.</text>
</comment>
<feature type="transmembrane region" description="Helical" evidence="14">
    <location>
        <begin position="236"/>
        <end position="256"/>
    </location>
</feature>
<dbReference type="FunFam" id="2.80.10.50:FF:000012">
    <property type="entry name" value="Protein O-mannosyl-transferase 1"/>
    <property type="match status" value="1"/>
</dbReference>
<evidence type="ECO:0000259" key="15">
    <source>
        <dbReference type="PROSITE" id="PS50919"/>
    </source>
</evidence>
<evidence type="ECO:0000256" key="4">
    <source>
        <dbReference type="ARBA" id="ARBA00012839"/>
    </source>
</evidence>
<reference evidence="17" key="1">
    <citation type="journal article" date="2011" name="Proc. Natl. Acad. Sci. U.S.A.">
        <title>Obligate biotrophy features unraveled by the genomic analysis of rust fungi.</title>
        <authorList>
            <person name="Duplessis S."/>
            <person name="Cuomo C.A."/>
            <person name="Lin Y.-C."/>
            <person name="Aerts A."/>
            <person name="Tisserant E."/>
            <person name="Veneault-Fourrey C."/>
            <person name="Joly D.L."/>
            <person name="Hacquard S."/>
            <person name="Amselem J."/>
            <person name="Cantarel B.L."/>
            <person name="Chiu R."/>
            <person name="Coutinho P.M."/>
            <person name="Feau N."/>
            <person name="Field M."/>
            <person name="Frey P."/>
            <person name="Gelhaye E."/>
            <person name="Goldberg J."/>
            <person name="Grabherr M.G."/>
            <person name="Kodira C.D."/>
            <person name="Kohler A."/>
            <person name="Kuees U."/>
            <person name="Lindquist E.A."/>
            <person name="Lucas S.M."/>
            <person name="Mago R."/>
            <person name="Mauceli E."/>
            <person name="Morin E."/>
            <person name="Murat C."/>
            <person name="Pangilinan J.L."/>
            <person name="Park R."/>
            <person name="Pearson M."/>
            <person name="Quesneville H."/>
            <person name="Rouhier N."/>
            <person name="Sakthikumar S."/>
            <person name="Salamov A.A."/>
            <person name="Schmutz J."/>
            <person name="Selles B."/>
            <person name="Shapiro H."/>
            <person name="Tanguay P."/>
            <person name="Tuskan G.A."/>
            <person name="Henrissat B."/>
            <person name="Van de Peer Y."/>
            <person name="Rouze P."/>
            <person name="Ellis J.G."/>
            <person name="Dodds P.N."/>
            <person name="Schein J.E."/>
            <person name="Zhong S."/>
            <person name="Hamelin R.C."/>
            <person name="Grigoriev I.V."/>
            <person name="Szabo L.J."/>
            <person name="Martin F."/>
        </authorList>
    </citation>
    <scope>NUCLEOTIDE SEQUENCE [LARGE SCALE GENOMIC DNA]</scope>
    <source>
        <strain evidence="17">98AG31 / pathotype 3-4-7</strain>
    </source>
</reference>
<keyword evidence="11 14" id="KW-0472">Membrane</keyword>
<evidence type="ECO:0000256" key="5">
    <source>
        <dbReference type="ARBA" id="ARBA00022676"/>
    </source>
</evidence>
<dbReference type="HOGENOM" id="CLU_008438_5_0_1"/>
<comment type="catalytic activity">
    <reaction evidence="12 14">
        <text>a di-trans,poly-cis-dolichyl beta-D-mannosyl phosphate + L-threonyl-[protein] = 3-O-(alpha-D-mannosyl)-L-threonyl-[protein] + a di-trans,poly-cis-dolichyl phosphate + H(+)</text>
        <dbReference type="Rhea" id="RHEA:53396"/>
        <dbReference type="Rhea" id="RHEA-COMP:11060"/>
        <dbReference type="Rhea" id="RHEA-COMP:13547"/>
        <dbReference type="Rhea" id="RHEA-COMP:19498"/>
        <dbReference type="Rhea" id="RHEA-COMP:19501"/>
        <dbReference type="ChEBI" id="CHEBI:15378"/>
        <dbReference type="ChEBI" id="CHEBI:30013"/>
        <dbReference type="ChEBI" id="CHEBI:57683"/>
        <dbReference type="ChEBI" id="CHEBI:58211"/>
        <dbReference type="ChEBI" id="CHEBI:137323"/>
        <dbReference type="EC" id="2.4.1.109"/>
    </reaction>
</comment>
<evidence type="ECO:0000256" key="13">
    <source>
        <dbReference type="ARBA" id="ARBA00045102"/>
    </source>
</evidence>
<dbReference type="GO" id="GO:0004169">
    <property type="term" value="F:dolichyl-phosphate-mannose-protein mannosyltransferase activity"/>
    <property type="evidence" value="ECO:0007669"/>
    <property type="project" value="UniProtKB-UniRule"/>
</dbReference>
<keyword evidence="7 14" id="KW-0812">Transmembrane</keyword>
<evidence type="ECO:0000256" key="1">
    <source>
        <dbReference type="ARBA" id="ARBA00004477"/>
    </source>
</evidence>
<evidence type="ECO:0000256" key="3">
    <source>
        <dbReference type="ARBA" id="ARBA00007222"/>
    </source>
</evidence>
<dbReference type="PANTHER" id="PTHR10050:SF46">
    <property type="entry name" value="PROTEIN O-MANNOSYL-TRANSFERASE 2"/>
    <property type="match status" value="1"/>
</dbReference>
<organism evidence="17">
    <name type="scientific">Melampsora larici-populina (strain 98AG31 / pathotype 3-4-7)</name>
    <name type="common">Poplar leaf rust fungus</name>
    <dbReference type="NCBI Taxonomy" id="747676"/>
    <lineage>
        <taxon>Eukaryota</taxon>
        <taxon>Fungi</taxon>
        <taxon>Dikarya</taxon>
        <taxon>Basidiomycota</taxon>
        <taxon>Pucciniomycotina</taxon>
        <taxon>Pucciniomycetes</taxon>
        <taxon>Pucciniales</taxon>
        <taxon>Melampsoraceae</taxon>
        <taxon>Melampsora</taxon>
    </lineage>
</organism>
<dbReference type="InterPro" id="IPR027005">
    <property type="entry name" value="PMT-like"/>
</dbReference>
<dbReference type="InterPro" id="IPR032421">
    <property type="entry name" value="PMT_4TMC"/>
</dbReference>
<dbReference type="SMART" id="SM00472">
    <property type="entry name" value="MIR"/>
    <property type="match status" value="3"/>
</dbReference>
<dbReference type="InterPro" id="IPR003342">
    <property type="entry name" value="ArnT-like_N"/>
</dbReference>
<dbReference type="InterPro" id="IPR036300">
    <property type="entry name" value="MIR_dom_sf"/>
</dbReference>
<evidence type="ECO:0000256" key="6">
    <source>
        <dbReference type="ARBA" id="ARBA00022679"/>
    </source>
</evidence>
<dbReference type="VEuPathDB" id="FungiDB:MELLADRAFT_48233"/>
<feature type="transmembrane region" description="Helical" evidence="14">
    <location>
        <begin position="183"/>
        <end position="216"/>
    </location>
</feature>
<dbReference type="PANTHER" id="PTHR10050">
    <property type="entry name" value="DOLICHYL-PHOSPHATE-MANNOSE--PROTEIN MANNOSYLTRANSFERASE"/>
    <property type="match status" value="1"/>
</dbReference>
<feature type="domain" description="MIR" evidence="15">
    <location>
        <begin position="290"/>
        <end position="344"/>
    </location>
</feature>
<evidence type="ECO:0000256" key="7">
    <source>
        <dbReference type="ARBA" id="ARBA00022692"/>
    </source>
</evidence>
<dbReference type="UniPathway" id="UPA00378"/>
<feature type="domain" description="MIR" evidence="15">
    <location>
        <begin position="423"/>
        <end position="481"/>
    </location>
</feature>
<keyword evidence="10 14" id="KW-1133">Transmembrane helix</keyword>
<dbReference type="Pfam" id="PF16192">
    <property type="entry name" value="PMT_4TMC"/>
    <property type="match status" value="1"/>
</dbReference>
<dbReference type="GO" id="GO:0005789">
    <property type="term" value="C:endoplasmic reticulum membrane"/>
    <property type="evidence" value="ECO:0007669"/>
    <property type="project" value="UniProtKB-SubCell"/>
</dbReference>
<feature type="transmembrane region" description="Helical" evidence="14">
    <location>
        <begin position="104"/>
        <end position="126"/>
    </location>
</feature>
<dbReference type="Pfam" id="PF02366">
    <property type="entry name" value="PMT"/>
    <property type="match status" value="1"/>
</dbReference>
<comment type="subcellular location">
    <subcellularLocation>
        <location evidence="1 14">Endoplasmic reticulum membrane</location>
        <topology evidence="1 14">Multi-pass membrane protein</topology>
    </subcellularLocation>
</comment>
<dbReference type="KEGG" id="mlr:MELLADRAFT_48233"/>
<evidence type="ECO:0000256" key="8">
    <source>
        <dbReference type="ARBA" id="ARBA00022737"/>
    </source>
</evidence>
<dbReference type="STRING" id="747676.F4RKM5"/>
<sequence length="707" mass="82019">MFNFQQSVFIEDLRELIPLILYTIIGLGTRLYKIGRSNTVIWDEAHFGKFGGFYLNQTFYFDVHPPLAKMLVGLAGFLSGFNGQFDFPSGQLYPSHVPYSTMRILLALPGVALVPIAWATALELGFTTYTRHIVTLMVLADLSWTVISRFILLDSMLLFFTFTTVYCLACFQNQKKYPFDFEWWFWLSMTGLSVGCVTSVKWVGLFVTALVGLHTAEELWEKFGDLGMPYRVYARHWVARIVCLIGLPMMVYMLCFKIHFLILNRSGPGDAQMSSLFQANLWGNDFARHPLEIAVGSRVTFKNMGYGGGLLHSHVQTFPVGSQQQQVTCYHYRDNNNEWMITPLLHEEPYSESQPIRFLKHGDVVRLVHIMTGRNLHSHEIPAPITKVNKEVACYGNATIDDSNSYWVIEVIDDILRGKKERFQHINTLSTRFRIRHLNLGCYLKADNKVLPQWGFKQVEVSCDKKNNPNDKHTFWNVESHMNGRLPPGDMKVMKSPFLHDFWHLNIAMMTSNNALIPDPDKQDAIASHPFEWPFLYTGMRMNGWFENGIKFYLIGNPITWWTSSFSLLVYSVGLVWYLARFKRQFNDLSLAQWDQFIWVGKVGLGGWLLHYLPFLFMGRVTYLHHYLPTLWFAIITCGLCFDHFIFRSKTIKPIHKKIIFYLMASLITFTGIWFKDCAWGIEGPINQYKGRQWRKSWNIYDDHLAL</sequence>
<accession>F4RKM5</accession>
<dbReference type="Pfam" id="PF02815">
    <property type="entry name" value="MIR"/>
    <property type="match status" value="1"/>
</dbReference>
<dbReference type="Gene3D" id="2.80.10.50">
    <property type="match status" value="1"/>
</dbReference>
<dbReference type="EC" id="2.4.1.109" evidence="4 14"/>
<evidence type="ECO:0000313" key="16">
    <source>
        <dbReference type="EMBL" id="EGG07118.1"/>
    </source>
</evidence>
<dbReference type="EMBL" id="GL883105">
    <property type="protein sequence ID" value="EGG07118.1"/>
    <property type="molecule type" value="Genomic_DNA"/>
</dbReference>
<dbReference type="GeneID" id="18928503"/>
<dbReference type="InterPro" id="IPR016093">
    <property type="entry name" value="MIR_motif"/>
</dbReference>
<feature type="domain" description="MIR" evidence="15">
    <location>
        <begin position="356"/>
        <end position="412"/>
    </location>
</feature>
<evidence type="ECO:0000256" key="12">
    <source>
        <dbReference type="ARBA" id="ARBA00045085"/>
    </source>
</evidence>
<dbReference type="CDD" id="cd23284">
    <property type="entry name" value="beta-trefoil_MIR_PMT2-like"/>
    <property type="match status" value="1"/>
</dbReference>
<comment type="catalytic activity">
    <reaction evidence="13 14">
        <text>a di-trans,poly-cis-dolichyl beta-D-mannosyl phosphate + L-seryl-[protein] = 3-O-(alpha-D-mannosyl)-L-seryl-[protein] + a di-trans,poly-cis-dolichyl phosphate + H(+)</text>
        <dbReference type="Rhea" id="RHEA:17377"/>
        <dbReference type="Rhea" id="RHEA-COMP:9863"/>
        <dbReference type="Rhea" id="RHEA-COMP:13546"/>
        <dbReference type="Rhea" id="RHEA-COMP:19498"/>
        <dbReference type="Rhea" id="RHEA-COMP:19501"/>
        <dbReference type="ChEBI" id="CHEBI:15378"/>
        <dbReference type="ChEBI" id="CHEBI:29999"/>
        <dbReference type="ChEBI" id="CHEBI:57683"/>
        <dbReference type="ChEBI" id="CHEBI:58211"/>
        <dbReference type="ChEBI" id="CHEBI:137321"/>
        <dbReference type="EC" id="2.4.1.109"/>
    </reaction>
</comment>
<dbReference type="PROSITE" id="PS50919">
    <property type="entry name" value="MIR"/>
    <property type="match status" value="3"/>
</dbReference>
<keyword evidence="5 14" id="KW-0328">Glycosyltransferase</keyword>
<keyword evidence="6 14" id="KW-0808">Transferase</keyword>
<dbReference type="AlphaFoldDB" id="F4RKM5"/>
<name>F4RKM5_MELLP</name>
<keyword evidence="8" id="KW-0677">Repeat</keyword>
<evidence type="ECO:0000256" key="14">
    <source>
        <dbReference type="RuleBase" id="RU367007"/>
    </source>
</evidence>
<evidence type="ECO:0000256" key="2">
    <source>
        <dbReference type="ARBA" id="ARBA00004922"/>
    </source>
</evidence>
<feature type="transmembrane region" description="Helical" evidence="14">
    <location>
        <begin position="559"/>
        <end position="580"/>
    </location>
</feature>
<gene>
    <name evidence="16" type="ORF">MELLADRAFT_48233</name>
</gene>
<evidence type="ECO:0000256" key="11">
    <source>
        <dbReference type="ARBA" id="ARBA00023136"/>
    </source>
</evidence>